<dbReference type="Proteomes" id="UP000326702">
    <property type="component" value="Chromosome"/>
</dbReference>
<dbReference type="KEGG" id="lxl:KDY119_03325"/>
<gene>
    <name evidence="2" type="ORF">KDY119_03325</name>
</gene>
<dbReference type="AlphaFoldDB" id="A0A5P9QET6"/>
<evidence type="ECO:0000256" key="1">
    <source>
        <dbReference type="SAM" id="SignalP"/>
    </source>
</evidence>
<feature type="signal peptide" evidence="1">
    <location>
        <begin position="1"/>
        <end position="28"/>
    </location>
</feature>
<dbReference type="OrthoDB" id="4980768at2"/>
<keyword evidence="1" id="KW-0732">Signal</keyword>
<sequence length="151" mass="15333">MAEVRVVRRTTFQAGLVVLLLAAGTALAGCDAIAPDPEPSCIPSGPVEVSPATVAPGGTVTVSSGSADCAVERRYSHYELRLGSTDDDPVLGKVDVGTHGEFRTTVTVPADASPGDEVIAVRGSAYDYCPGHAGPDADCPGYFGRVTVTAG</sequence>
<dbReference type="EMBL" id="CP045529">
    <property type="protein sequence ID" value="QFU99789.1"/>
    <property type="molecule type" value="Genomic_DNA"/>
</dbReference>
<dbReference type="PROSITE" id="PS51257">
    <property type="entry name" value="PROKAR_LIPOPROTEIN"/>
    <property type="match status" value="1"/>
</dbReference>
<dbReference type="RefSeq" id="WP_153022552.1">
    <property type="nucleotide sequence ID" value="NZ_BAABIH010000016.1"/>
</dbReference>
<organism evidence="2 3">
    <name type="scientific">Luteimicrobium xylanilyticum</name>
    <dbReference type="NCBI Taxonomy" id="1133546"/>
    <lineage>
        <taxon>Bacteria</taxon>
        <taxon>Bacillati</taxon>
        <taxon>Actinomycetota</taxon>
        <taxon>Actinomycetes</taxon>
        <taxon>Micrococcales</taxon>
        <taxon>Luteimicrobium</taxon>
    </lineage>
</organism>
<feature type="chain" id="PRO_5038730515" description="Secreted protein" evidence="1">
    <location>
        <begin position="29"/>
        <end position="151"/>
    </location>
</feature>
<name>A0A5P9QET6_9MICO</name>
<proteinExistence type="predicted"/>
<keyword evidence="3" id="KW-1185">Reference proteome</keyword>
<reference evidence="2 3" key="1">
    <citation type="submission" date="2019-10" db="EMBL/GenBank/DDBJ databases">
        <title>Genome sequence of Luteimicrobium xylanilyticum HY-24.</title>
        <authorList>
            <person name="Kim D.Y."/>
            <person name="Park H.-Y."/>
        </authorList>
    </citation>
    <scope>NUCLEOTIDE SEQUENCE [LARGE SCALE GENOMIC DNA]</scope>
    <source>
        <strain evidence="2 3">HY-24</strain>
    </source>
</reference>
<evidence type="ECO:0008006" key="4">
    <source>
        <dbReference type="Google" id="ProtNLM"/>
    </source>
</evidence>
<protein>
    <recommendedName>
        <fullName evidence="4">Secreted protein</fullName>
    </recommendedName>
</protein>
<accession>A0A5P9QET6</accession>
<evidence type="ECO:0000313" key="3">
    <source>
        <dbReference type="Proteomes" id="UP000326702"/>
    </source>
</evidence>
<evidence type="ECO:0000313" key="2">
    <source>
        <dbReference type="EMBL" id="QFU99789.1"/>
    </source>
</evidence>